<evidence type="ECO:0000256" key="1">
    <source>
        <dbReference type="ARBA" id="ARBA00023015"/>
    </source>
</evidence>
<dbReference type="InterPro" id="IPR009057">
    <property type="entry name" value="Homeodomain-like_sf"/>
</dbReference>
<reference evidence="5 6" key="1">
    <citation type="journal article" date="2020" name="Proc. Natl. Acad. Sci. U.S.A.">
        <title>Ecological drivers of bacterial community assembly in synthetic phycospheres.</title>
        <authorList>
            <person name="Fu H."/>
            <person name="Uchimiya M."/>
            <person name="Gore J."/>
            <person name="Moran M.A."/>
        </authorList>
    </citation>
    <scope>NUCLEOTIDE SEQUENCE [LARGE SCALE GENOMIC DNA]</scope>
    <source>
        <strain evidence="5">HF-Din03</strain>
    </source>
</reference>
<proteinExistence type="predicted"/>
<keyword evidence="1" id="KW-0805">Transcription regulation</keyword>
<evidence type="ECO:0000313" key="6">
    <source>
        <dbReference type="Proteomes" id="UP000565723"/>
    </source>
</evidence>
<comment type="caution">
    <text evidence="5">The sequence shown here is derived from an EMBL/GenBank/DDBJ whole genome shotgun (WGS) entry which is preliminary data.</text>
</comment>
<name>A0A850LBW8_9RHOB</name>
<dbReference type="GO" id="GO:0003700">
    <property type="term" value="F:DNA-binding transcription factor activity"/>
    <property type="evidence" value="ECO:0007669"/>
    <property type="project" value="InterPro"/>
</dbReference>
<evidence type="ECO:0000256" key="3">
    <source>
        <dbReference type="ARBA" id="ARBA00023163"/>
    </source>
</evidence>
<dbReference type="GO" id="GO:0043565">
    <property type="term" value="F:sequence-specific DNA binding"/>
    <property type="evidence" value="ECO:0007669"/>
    <property type="project" value="InterPro"/>
</dbReference>
<evidence type="ECO:0000256" key="2">
    <source>
        <dbReference type="ARBA" id="ARBA00023125"/>
    </source>
</evidence>
<dbReference type="SUPFAM" id="SSF46689">
    <property type="entry name" value="Homeodomain-like"/>
    <property type="match status" value="2"/>
</dbReference>
<dbReference type="Proteomes" id="UP000565723">
    <property type="component" value="Unassembled WGS sequence"/>
</dbReference>
<organism evidence="5 6">
    <name type="scientific">Ruegeria pomeroyi</name>
    <dbReference type="NCBI Taxonomy" id="89184"/>
    <lineage>
        <taxon>Bacteria</taxon>
        <taxon>Pseudomonadati</taxon>
        <taxon>Pseudomonadota</taxon>
        <taxon>Alphaproteobacteria</taxon>
        <taxon>Rhodobacterales</taxon>
        <taxon>Roseobacteraceae</taxon>
        <taxon>Ruegeria</taxon>
    </lineage>
</organism>
<dbReference type="Gene3D" id="1.10.10.60">
    <property type="entry name" value="Homeodomain-like"/>
    <property type="match status" value="1"/>
</dbReference>
<keyword evidence="3" id="KW-0804">Transcription</keyword>
<feature type="domain" description="HTH araC/xylS-type" evidence="4">
    <location>
        <begin position="213"/>
        <end position="311"/>
    </location>
</feature>
<dbReference type="PROSITE" id="PS01124">
    <property type="entry name" value="HTH_ARAC_FAMILY_2"/>
    <property type="match status" value="1"/>
</dbReference>
<dbReference type="RefSeq" id="WP_051420466.1">
    <property type="nucleotide sequence ID" value="NZ_JABXIY010000005.1"/>
</dbReference>
<evidence type="ECO:0000259" key="4">
    <source>
        <dbReference type="PROSITE" id="PS01124"/>
    </source>
</evidence>
<dbReference type="AlphaFoldDB" id="A0A850LBW8"/>
<accession>A0A850LBW8</accession>
<sequence length="318" mass="34562">MICPDQTRAARPAREIDIILPDGSPPSAARMLADLFRTANEILGAHAYRVSVHRLAAQPCADPRRWTRRTVILLGDIRTRWSVADPLLPVLRVLLAQAPRRVLVGGAVFLLRDAGLARNCALAIHSNFCAAAAEEGLEGLPDAPLFHSDGPVSSAVSGFAAVPLMLDLIAEDHGQVSADALRAYLGLPAPQSQPRSRLSLGLLQRARGDRLIERTLTLMQEHIEEPLRIGDLAGMLGVSTRKLQRQFLDLTGEGPLAAYRALRIERAQQLLEQTNLPLTEIIAATGFGTHSNLARWMRKETGASPHILRQRALSGRAA</sequence>
<dbReference type="EMBL" id="JABXIY010000005">
    <property type="protein sequence ID" value="NVK95596.1"/>
    <property type="molecule type" value="Genomic_DNA"/>
</dbReference>
<protein>
    <submittedName>
        <fullName evidence="5">Helix-turn-helix domain-containing protein</fullName>
    </submittedName>
</protein>
<dbReference type="InterPro" id="IPR018060">
    <property type="entry name" value="HTH_AraC"/>
</dbReference>
<dbReference type="PANTHER" id="PTHR46796">
    <property type="entry name" value="HTH-TYPE TRANSCRIPTIONAL ACTIVATOR RHAS-RELATED"/>
    <property type="match status" value="1"/>
</dbReference>
<dbReference type="Gene3D" id="3.40.50.880">
    <property type="match status" value="1"/>
</dbReference>
<dbReference type="Pfam" id="PF12833">
    <property type="entry name" value="HTH_18"/>
    <property type="match status" value="1"/>
</dbReference>
<dbReference type="SUPFAM" id="SSF52317">
    <property type="entry name" value="Class I glutamine amidotransferase-like"/>
    <property type="match status" value="1"/>
</dbReference>
<dbReference type="SMART" id="SM00342">
    <property type="entry name" value="HTH_ARAC"/>
    <property type="match status" value="1"/>
</dbReference>
<dbReference type="InterPro" id="IPR050204">
    <property type="entry name" value="AraC_XylS_family_regulators"/>
</dbReference>
<evidence type="ECO:0000313" key="5">
    <source>
        <dbReference type="EMBL" id="NVK95596.1"/>
    </source>
</evidence>
<dbReference type="InterPro" id="IPR029062">
    <property type="entry name" value="Class_I_gatase-like"/>
</dbReference>
<keyword evidence="2" id="KW-0238">DNA-binding</keyword>
<gene>
    <name evidence="5" type="ORF">HW564_01585</name>
</gene>